<sequence length="92" mass="10585">MASTCRISFISIVILFLLFINQSTISCSARIRLMEGRVLADEKQHGLLTLDEIKKADRDARLDFAETIEAETNFFEDDSRPLSRMELINSRF</sequence>
<accession>A0A6D2JJK1</accession>
<feature type="chain" id="PRO_5025689666" evidence="1">
    <location>
        <begin position="27"/>
        <end position="92"/>
    </location>
</feature>
<keyword evidence="1" id="KW-0732">Signal</keyword>
<proteinExistence type="predicted"/>
<dbReference type="EMBL" id="CACVBM020001174">
    <property type="protein sequence ID" value="CAA7037436.1"/>
    <property type="molecule type" value="Genomic_DNA"/>
</dbReference>
<comment type="caution">
    <text evidence="2">The sequence shown here is derived from an EMBL/GenBank/DDBJ whole genome shotgun (WGS) entry which is preliminary data.</text>
</comment>
<evidence type="ECO:0000313" key="3">
    <source>
        <dbReference type="Proteomes" id="UP000467841"/>
    </source>
</evidence>
<dbReference type="Proteomes" id="UP000467841">
    <property type="component" value="Unassembled WGS sequence"/>
</dbReference>
<protein>
    <submittedName>
        <fullName evidence="2">Uncharacterized protein</fullName>
    </submittedName>
</protein>
<reference evidence="2" key="1">
    <citation type="submission" date="2020-01" db="EMBL/GenBank/DDBJ databases">
        <authorList>
            <person name="Mishra B."/>
        </authorList>
    </citation>
    <scope>NUCLEOTIDE SEQUENCE [LARGE SCALE GENOMIC DNA]</scope>
</reference>
<dbReference type="AlphaFoldDB" id="A0A6D2JJK1"/>
<dbReference type="PROSITE" id="PS51257">
    <property type="entry name" value="PROKAR_LIPOPROTEIN"/>
    <property type="match status" value="1"/>
</dbReference>
<evidence type="ECO:0000256" key="1">
    <source>
        <dbReference type="SAM" id="SignalP"/>
    </source>
</evidence>
<organism evidence="2 3">
    <name type="scientific">Microthlaspi erraticum</name>
    <dbReference type="NCBI Taxonomy" id="1685480"/>
    <lineage>
        <taxon>Eukaryota</taxon>
        <taxon>Viridiplantae</taxon>
        <taxon>Streptophyta</taxon>
        <taxon>Embryophyta</taxon>
        <taxon>Tracheophyta</taxon>
        <taxon>Spermatophyta</taxon>
        <taxon>Magnoliopsida</taxon>
        <taxon>eudicotyledons</taxon>
        <taxon>Gunneridae</taxon>
        <taxon>Pentapetalae</taxon>
        <taxon>rosids</taxon>
        <taxon>malvids</taxon>
        <taxon>Brassicales</taxon>
        <taxon>Brassicaceae</taxon>
        <taxon>Coluteocarpeae</taxon>
        <taxon>Microthlaspi</taxon>
    </lineage>
</organism>
<name>A0A6D2JJK1_9BRAS</name>
<evidence type="ECO:0000313" key="2">
    <source>
        <dbReference type="EMBL" id="CAA7037436.1"/>
    </source>
</evidence>
<gene>
    <name evidence="2" type="ORF">MERR_LOCUS24671</name>
</gene>
<keyword evidence="3" id="KW-1185">Reference proteome</keyword>
<feature type="signal peptide" evidence="1">
    <location>
        <begin position="1"/>
        <end position="26"/>
    </location>
</feature>